<name>A0ABS2RJF4_9ACTN</name>
<keyword evidence="1" id="KW-1133">Transmembrane helix</keyword>
<protein>
    <submittedName>
        <fullName evidence="3">Ion transporter superfamily protein YfcC</fullName>
    </submittedName>
</protein>
<proteinExistence type="predicted"/>
<feature type="domain" description="2TM" evidence="2">
    <location>
        <begin position="11"/>
        <end position="83"/>
    </location>
</feature>
<evidence type="ECO:0000313" key="3">
    <source>
        <dbReference type="EMBL" id="MBM7798798.1"/>
    </source>
</evidence>
<keyword evidence="1" id="KW-0812">Transmembrane</keyword>
<dbReference type="InterPro" id="IPR025698">
    <property type="entry name" value="2TM_dom"/>
</dbReference>
<dbReference type="Proteomes" id="UP000704762">
    <property type="component" value="Unassembled WGS sequence"/>
</dbReference>
<keyword evidence="1" id="KW-0472">Membrane</keyword>
<dbReference type="RefSeq" id="WP_204917299.1">
    <property type="nucleotide sequence ID" value="NZ_BAAAQP010000002.1"/>
</dbReference>
<feature type="transmembrane region" description="Helical" evidence="1">
    <location>
        <begin position="22"/>
        <end position="43"/>
    </location>
</feature>
<feature type="transmembrane region" description="Helical" evidence="1">
    <location>
        <begin position="49"/>
        <end position="70"/>
    </location>
</feature>
<reference evidence="3 4" key="1">
    <citation type="submission" date="2021-01" db="EMBL/GenBank/DDBJ databases">
        <title>Sequencing the genomes of 1000 actinobacteria strains.</title>
        <authorList>
            <person name="Klenk H.-P."/>
        </authorList>
    </citation>
    <scope>NUCLEOTIDE SEQUENCE [LARGE SCALE GENOMIC DNA]</scope>
    <source>
        <strain evidence="3 4">DSM 18662</strain>
    </source>
</reference>
<evidence type="ECO:0000256" key="1">
    <source>
        <dbReference type="SAM" id="Phobius"/>
    </source>
</evidence>
<evidence type="ECO:0000259" key="2">
    <source>
        <dbReference type="Pfam" id="PF13239"/>
    </source>
</evidence>
<comment type="caution">
    <text evidence="3">The sequence shown here is derived from an EMBL/GenBank/DDBJ whole genome shotgun (WGS) entry which is preliminary data.</text>
</comment>
<gene>
    <name evidence="3" type="ORF">JOE57_001719</name>
</gene>
<organism evidence="3 4">
    <name type="scientific">Microlunatus panaciterrae</name>
    <dbReference type="NCBI Taxonomy" id="400768"/>
    <lineage>
        <taxon>Bacteria</taxon>
        <taxon>Bacillati</taxon>
        <taxon>Actinomycetota</taxon>
        <taxon>Actinomycetes</taxon>
        <taxon>Propionibacteriales</taxon>
        <taxon>Propionibacteriaceae</taxon>
        <taxon>Microlunatus</taxon>
    </lineage>
</organism>
<accession>A0ABS2RJF4</accession>
<evidence type="ECO:0000313" key="4">
    <source>
        <dbReference type="Proteomes" id="UP000704762"/>
    </source>
</evidence>
<dbReference type="EMBL" id="JAFBCF010000001">
    <property type="protein sequence ID" value="MBM7798798.1"/>
    <property type="molecule type" value="Genomic_DNA"/>
</dbReference>
<keyword evidence="4" id="KW-1185">Reference proteome</keyword>
<sequence>MTQVEVSQYDQARKRAEKKRKFRGDVVVYAVINSFLVIIWALSGFGYFWPAWVMAGWGVFVALAGWDIYFRREITEEDIQKEMGKYR</sequence>
<dbReference type="Pfam" id="PF13239">
    <property type="entry name" value="2TM"/>
    <property type="match status" value="1"/>
</dbReference>